<gene>
    <name evidence="8" type="ORF">IE077_000912</name>
</gene>
<keyword evidence="8" id="KW-0804">Transcription</keyword>
<keyword evidence="5" id="KW-0460">Magnesium</keyword>
<feature type="non-terminal residue" evidence="8">
    <location>
        <position position="1"/>
    </location>
</feature>
<dbReference type="PANTHER" id="PTHR48446">
    <property type="entry name" value="DNA-DIRECTED RNA POLYMERASE SUBUNIT BETA' N-TERMINAL SECTION"/>
    <property type="match status" value="1"/>
</dbReference>
<dbReference type="InterPro" id="IPR035698">
    <property type="entry name" value="RNAP_III_Rpc1_C"/>
</dbReference>
<feature type="region of interest" description="Disordered" evidence="6">
    <location>
        <begin position="149"/>
        <end position="168"/>
    </location>
</feature>
<evidence type="ECO:0000256" key="2">
    <source>
        <dbReference type="ARBA" id="ARBA00012418"/>
    </source>
</evidence>
<dbReference type="Proteomes" id="UP000823046">
    <property type="component" value="Unassembled WGS sequence"/>
</dbReference>
<keyword evidence="8" id="KW-0240">DNA-directed RNA polymerase</keyword>
<name>A0ABQ7J689_9APIC</name>
<dbReference type="EC" id="2.7.7.6" evidence="2"/>
<accession>A0ABQ7J689</accession>
<keyword evidence="4" id="KW-0862">Zinc</keyword>
<evidence type="ECO:0000256" key="6">
    <source>
        <dbReference type="SAM" id="MobiDB-lite"/>
    </source>
</evidence>
<proteinExistence type="inferred from homology"/>
<dbReference type="SUPFAM" id="SSF64484">
    <property type="entry name" value="beta and beta-prime subunits of DNA dependent RNA-polymerase"/>
    <property type="match status" value="1"/>
</dbReference>
<sequence length="615" mass="70082">AWQAIEAHISVYEYLSFFKRKLPLLPYEIQLWSNYLIERVVEILPQSLQNHQHYSLNEEPTHQKATEKVHLFQEELREWLIQKSLAIAAYREKEGEDAALTKENYITVMKLWESKNFPISKRMWTIPNENFEKMDEMDIKRKWIDPSSCVESSSLSPKEEEKSPQQPLKRFRMNTRAAVAAEEKEEKKLSALFLHSEKPKVSSSLMISIITKKWKINGHYWMTVQHIIEFLKFCWKKFIKSINEPGEAVGAIGAQSIGEPGTQMTLKTFHFAGVASMNVTLGVPRIKEIINATAKILTPIIEVPLQNDRDYNYALMIKGRIERTLLSECCTYIKEVYTSDGAWLNVKLSKETINRLFLSLNAETVKEAIQKYPSINKVKIGKNCVEVLNEWKLRVKPPGMGQIFFQLQALKAGLLNVVVAGYKDVRRGVIKSEKRKMEEVVKSTQSDTFFGLAVEGYGLRDVMVVPGVIGTAVTSNHTIEVCQVLGIEAARTVIINEIKKCMDAYSMDIDCRHMSLLGDVMTFRGEVLGINRFGIQKMRASTLMLASFEETNEHLFEAAFHNRSDPVKGVSECIIMGKRVTLGTGLFDILQQHNFRTKPSAPMLLAKYAATSIIT</sequence>
<dbReference type="CDD" id="cd02736">
    <property type="entry name" value="RNAP_III_Rpc1_C"/>
    <property type="match status" value="1"/>
</dbReference>
<evidence type="ECO:0000313" key="8">
    <source>
        <dbReference type="EMBL" id="KAF8819511.1"/>
    </source>
</evidence>
<evidence type="ECO:0000313" key="9">
    <source>
        <dbReference type="Proteomes" id="UP000823046"/>
    </source>
</evidence>
<evidence type="ECO:0000259" key="7">
    <source>
        <dbReference type="Pfam" id="PF04998"/>
    </source>
</evidence>
<dbReference type="PANTHER" id="PTHR48446:SF1">
    <property type="entry name" value="DNA-DIRECTED RNA POLYMERASE SUBUNIT BETA' N-TERMINAL SECTION"/>
    <property type="match status" value="1"/>
</dbReference>
<keyword evidence="9" id="KW-1185">Reference proteome</keyword>
<reference evidence="8 9" key="1">
    <citation type="journal article" date="2020" name="bioRxiv">
        <title>Metabolic contributions of an alphaproteobacterial endosymbiont in the apicomplexan Cardiosporidium cionae.</title>
        <authorList>
            <person name="Hunter E.S."/>
            <person name="Paight C.J."/>
            <person name="Lane C.E."/>
        </authorList>
    </citation>
    <scope>NUCLEOTIDE SEQUENCE [LARGE SCALE GENOMIC DNA]</scope>
    <source>
        <strain evidence="8">ESH_2018</strain>
    </source>
</reference>
<dbReference type="Gene3D" id="1.10.150.390">
    <property type="match status" value="1"/>
</dbReference>
<dbReference type="InterPro" id="IPR007081">
    <property type="entry name" value="RNA_pol_Rpb1_5"/>
</dbReference>
<dbReference type="GO" id="GO:0000428">
    <property type="term" value="C:DNA-directed RNA polymerase complex"/>
    <property type="evidence" value="ECO:0007669"/>
    <property type="project" value="UniProtKB-KW"/>
</dbReference>
<evidence type="ECO:0000256" key="1">
    <source>
        <dbReference type="ARBA" id="ARBA00006460"/>
    </source>
</evidence>
<evidence type="ECO:0000256" key="5">
    <source>
        <dbReference type="ARBA" id="ARBA00022842"/>
    </source>
</evidence>
<comment type="caution">
    <text evidence="8">The sequence shown here is derived from an EMBL/GenBank/DDBJ whole genome shotgun (WGS) entry which is preliminary data.</text>
</comment>
<organism evidence="8 9">
    <name type="scientific">Cardiosporidium cionae</name>
    <dbReference type="NCBI Taxonomy" id="476202"/>
    <lineage>
        <taxon>Eukaryota</taxon>
        <taxon>Sar</taxon>
        <taxon>Alveolata</taxon>
        <taxon>Apicomplexa</taxon>
        <taxon>Aconoidasida</taxon>
        <taxon>Nephromycida</taxon>
        <taxon>Cardiosporidium</taxon>
    </lineage>
</organism>
<dbReference type="EMBL" id="JADAQX010000717">
    <property type="protein sequence ID" value="KAF8819511.1"/>
    <property type="molecule type" value="Genomic_DNA"/>
</dbReference>
<protein>
    <recommendedName>
        <fullName evidence="2">DNA-directed RNA polymerase</fullName>
        <ecNumber evidence="2">2.7.7.6</ecNumber>
    </recommendedName>
</protein>
<feature type="domain" description="RNA polymerase Rpb1" evidence="7">
    <location>
        <begin position="168"/>
        <end position="542"/>
    </location>
</feature>
<keyword evidence="3" id="KW-0479">Metal-binding</keyword>
<evidence type="ECO:0000256" key="3">
    <source>
        <dbReference type="ARBA" id="ARBA00022723"/>
    </source>
</evidence>
<evidence type="ECO:0000256" key="4">
    <source>
        <dbReference type="ARBA" id="ARBA00022833"/>
    </source>
</evidence>
<dbReference type="Pfam" id="PF04998">
    <property type="entry name" value="RNA_pol_Rpb1_5"/>
    <property type="match status" value="1"/>
</dbReference>
<dbReference type="InterPro" id="IPR015700">
    <property type="entry name" value="RPC1"/>
</dbReference>
<comment type="similarity">
    <text evidence="1">Belongs to the RNA polymerase beta' chain family.</text>
</comment>